<proteinExistence type="predicted"/>
<evidence type="ECO:0000256" key="1">
    <source>
        <dbReference type="ARBA" id="ARBA00022598"/>
    </source>
</evidence>
<dbReference type="Gene3D" id="3.30.470.20">
    <property type="entry name" value="ATP-grasp fold, B domain"/>
    <property type="match status" value="1"/>
</dbReference>
<evidence type="ECO:0000259" key="5">
    <source>
        <dbReference type="PROSITE" id="PS50975"/>
    </source>
</evidence>
<dbReference type="InterPro" id="IPR052032">
    <property type="entry name" value="ATP-dep_AA_Ligase"/>
</dbReference>
<keyword evidence="1" id="KW-0436">Ligase</keyword>
<evidence type="ECO:0000313" key="6">
    <source>
        <dbReference type="EMBL" id="MDR6892931.1"/>
    </source>
</evidence>
<dbReference type="Pfam" id="PF13535">
    <property type="entry name" value="ATP-grasp_4"/>
    <property type="match status" value="1"/>
</dbReference>
<keyword evidence="7" id="KW-1185">Reference proteome</keyword>
<dbReference type="PANTHER" id="PTHR43585:SF2">
    <property type="entry name" value="ATP-GRASP ENZYME FSQD"/>
    <property type="match status" value="1"/>
</dbReference>
<evidence type="ECO:0000256" key="3">
    <source>
        <dbReference type="ARBA" id="ARBA00022840"/>
    </source>
</evidence>
<gene>
    <name evidence="6" type="ORF">J2S35_001871</name>
</gene>
<dbReference type="AlphaFoldDB" id="A0AAE3YJ07"/>
<dbReference type="PANTHER" id="PTHR43585">
    <property type="entry name" value="FUMIPYRROLE BIOSYNTHESIS PROTEIN C"/>
    <property type="match status" value="1"/>
</dbReference>
<dbReference type="PROSITE" id="PS50975">
    <property type="entry name" value="ATP_GRASP"/>
    <property type="match status" value="1"/>
</dbReference>
<dbReference type="GO" id="GO:0016874">
    <property type="term" value="F:ligase activity"/>
    <property type="evidence" value="ECO:0007669"/>
    <property type="project" value="UniProtKB-KW"/>
</dbReference>
<keyword evidence="3 4" id="KW-0067">ATP-binding</keyword>
<dbReference type="SUPFAM" id="SSF56059">
    <property type="entry name" value="Glutathione synthetase ATP-binding domain-like"/>
    <property type="match status" value="1"/>
</dbReference>
<protein>
    <submittedName>
        <fullName evidence="6">Biotin carboxylase</fullName>
    </submittedName>
</protein>
<accession>A0AAE3YJ07</accession>
<sequence length="399" mass="42072">MPTDVAGKTLTVVGVAAHREAAFHRWAEMGLSVHAVVSPETRTESWQHLAAGVTRLNALDTRGLMEAIPVSDGVVTLSEFSVQAVATLAELLSLPGVTTSAANVARNKAHLRRVLRASGLDGDLASAEIRSERDLEAFFAIHGEESYVLKPADSSGSAGVVRVTSFAEAAQRFKAVRRWSFGGDVVIEEYVAGPEYSYEGWVQGSEAVLAAVVRKRTTADFVEIGHTATHAPNAGAWALIRSALRLLGVADGVFHAEVKLSPDGPRIIEIALRPAGGLIPTLVSLTTNVDLYEAQARIAVGAHVFEPVPNGTSAAIAHVVGQPMSHASPETLRAISRLPNVPEVYQAPRLDGDLAPLSGNDARAGYALAHGVGPTVESDARRAARMLADALCIDMTPVT</sequence>
<keyword evidence="2 4" id="KW-0547">Nucleotide-binding</keyword>
<evidence type="ECO:0000313" key="7">
    <source>
        <dbReference type="Proteomes" id="UP001247307"/>
    </source>
</evidence>
<evidence type="ECO:0000256" key="2">
    <source>
        <dbReference type="ARBA" id="ARBA00022741"/>
    </source>
</evidence>
<dbReference type="InterPro" id="IPR011761">
    <property type="entry name" value="ATP-grasp"/>
</dbReference>
<organism evidence="6 7">
    <name type="scientific">Falsarthrobacter nasiphocae</name>
    <dbReference type="NCBI Taxonomy" id="189863"/>
    <lineage>
        <taxon>Bacteria</taxon>
        <taxon>Bacillati</taxon>
        <taxon>Actinomycetota</taxon>
        <taxon>Actinomycetes</taxon>
        <taxon>Micrococcales</taxon>
        <taxon>Micrococcaceae</taxon>
        <taxon>Falsarthrobacter</taxon>
    </lineage>
</organism>
<dbReference type="EMBL" id="JAVDUI010000001">
    <property type="protein sequence ID" value="MDR6892931.1"/>
    <property type="molecule type" value="Genomic_DNA"/>
</dbReference>
<dbReference type="GO" id="GO:0005524">
    <property type="term" value="F:ATP binding"/>
    <property type="evidence" value="ECO:0007669"/>
    <property type="project" value="UniProtKB-UniRule"/>
</dbReference>
<feature type="domain" description="ATP-grasp" evidence="5">
    <location>
        <begin position="112"/>
        <end position="300"/>
    </location>
</feature>
<dbReference type="RefSeq" id="WP_309852738.1">
    <property type="nucleotide sequence ID" value="NZ_BAAAIU010000004.1"/>
</dbReference>
<reference evidence="6" key="1">
    <citation type="submission" date="2023-07" db="EMBL/GenBank/DDBJ databases">
        <title>Sequencing the genomes of 1000 actinobacteria strains.</title>
        <authorList>
            <person name="Klenk H.-P."/>
        </authorList>
    </citation>
    <scope>NUCLEOTIDE SEQUENCE</scope>
    <source>
        <strain evidence="6">DSM 13988</strain>
    </source>
</reference>
<name>A0AAE3YJ07_9MICC</name>
<dbReference type="GO" id="GO:0046872">
    <property type="term" value="F:metal ion binding"/>
    <property type="evidence" value="ECO:0007669"/>
    <property type="project" value="InterPro"/>
</dbReference>
<evidence type="ECO:0000256" key="4">
    <source>
        <dbReference type="PROSITE-ProRule" id="PRU00409"/>
    </source>
</evidence>
<comment type="caution">
    <text evidence="6">The sequence shown here is derived from an EMBL/GenBank/DDBJ whole genome shotgun (WGS) entry which is preliminary data.</text>
</comment>
<dbReference type="Proteomes" id="UP001247307">
    <property type="component" value="Unassembled WGS sequence"/>
</dbReference>